<organism evidence="2 3">
    <name type="scientific">Meinhardsimonia xiamenensis</name>
    <dbReference type="NCBI Taxonomy" id="990712"/>
    <lineage>
        <taxon>Bacteria</taxon>
        <taxon>Pseudomonadati</taxon>
        <taxon>Pseudomonadota</taxon>
        <taxon>Alphaproteobacteria</taxon>
        <taxon>Rhodobacterales</taxon>
        <taxon>Paracoccaceae</taxon>
        <taxon>Meinhardsimonia</taxon>
    </lineage>
</organism>
<dbReference type="AlphaFoldDB" id="A0A1G9ABD5"/>
<name>A0A1G9ABD5_9RHOB</name>
<keyword evidence="1" id="KW-0472">Membrane</keyword>
<accession>A0A1G9ABD5</accession>
<reference evidence="3" key="1">
    <citation type="submission" date="2016-10" db="EMBL/GenBank/DDBJ databases">
        <authorList>
            <person name="Varghese N."/>
            <person name="Submissions S."/>
        </authorList>
    </citation>
    <scope>NUCLEOTIDE SEQUENCE [LARGE SCALE GENOMIC DNA]</scope>
    <source>
        <strain evidence="3">CGMCC 1.10789</strain>
    </source>
</reference>
<gene>
    <name evidence="2" type="ORF">SAMN05216257_10265</name>
</gene>
<evidence type="ECO:0000256" key="1">
    <source>
        <dbReference type="SAM" id="Phobius"/>
    </source>
</evidence>
<protein>
    <recommendedName>
        <fullName evidence="4">Transmembrane protein</fullName>
    </recommendedName>
</protein>
<keyword evidence="1" id="KW-0812">Transmembrane</keyword>
<sequence length="187" mass="19934">MTQAISAMSFIRPELRVQLMRWREALLGAAVACVAAYWAVTSLSTVGRAAGTSFAIVGLLILFAGIQRARFRRGSGGAGVVQLDEGVVVYFGPFEGGAVAVEALERVELDPAPPAGAWVLTTAENRAQPLVIPTDAANAEALFDVFAALEGLDTERMLRHLASHPGERVPVWEAPQRAGRAPRLTRS</sequence>
<proteinExistence type="predicted"/>
<dbReference type="EMBL" id="FNFV01000002">
    <property type="protein sequence ID" value="SDK24667.1"/>
    <property type="molecule type" value="Genomic_DNA"/>
</dbReference>
<keyword evidence="1" id="KW-1133">Transmembrane helix</keyword>
<dbReference type="Proteomes" id="UP000199328">
    <property type="component" value="Unassembled WGS sequence"/>
</dbReference>
<evidence type="ECO:0008006" key="4">
    <source>
        <dbReference type="Google" id="ProtNLM"/>
    </source>
</evidence>
<keyword evidence="3" id="KW-1185">Reference proteome</keyword>
<evidence type="ECO:0000313" key="3">
    <source>
        <dbReference type="Proteomes" id="UP000199328"/>
    </source>
</evidence>
<evidence type="ECO:0000313" key="2">
    <source>
        <dbReference type="EMBL" id="SDK24667.1"/>
    </source>
</evidence>
<feature type="transmembrane region" description="Helical" evidence="1">
    <location>
        <begin position="46"/>
        <end position="66"/>
    </location>
</feature>
<feature type="transmembrane region" description="Helical" evidence="1">
    <location>
        <begin position="21"/>
        <end position="40"/>
    </location>
</feature>
<dbReference type="STRING" id="990712.SAMN05216257_10265"/>